<dbReference type="EMBL" id="WSZK01000015">
    <property type="protein sequence ID" value="MWG34608.1"/>
    <property type="molecule type" value="Genomic_DNA"/>
</dbReference>
<sequence>MLAPLRRTLRERLDRRSVGMAVLVVLVLAWITDQNPGNVLLTTLLSAVLVGGSEVVADAYDLRGEIQSVASGLFVTVSGVALALLDSGDAGVAMGVLFAVGGAWMLFDGVQTLRHEGVRRPDSTPADGDEVYRQYLARRVRERLRDRPHTRRELRETFEETPEAVDDALDHLRERDLVVREGSAFVPVERSDPGPVRRALGRLARPVTLELDDGEATPADHTTTDGAVDRAGSSPSGERSSRAVERSR</sequence>
<gene>
    <name evidence="3" type="ORF">GQS65_08915</name>
</gene>
<name>A0A6B0GSF1_9EURY</name>
<proteinExistence type="predicted"/>
<feature type="transmembrane region" description="Helical" evidence="2">
    <location>
        <begin position="91"/>
        <end position="110"/>
    </location>
</feature>
<dbReference type="AlphaFoldDB" id="A0A6B0GSF1"/>
<keyword evidence="2" id="KW-1133">Transmembrane helix</keyword>
<accession>A0A6B0GSF1</accession>
<reference evidence="3 4" key="1">
    <citation type="submission" date="2019-12" db="EMBL/GenBank/DDBJ databases">
        <title>Halocatena pleomorpha gen. nov. sp. nov., an extremely halophilic archaeon of family Halobacteriaceae isolated from saltpan soil.</title>
        <authorList>
            <person name="Pal Y."/>
            <person name="Verma A."/>
            <person name="Krishnamurthi S."/>
            <person name="Kumar P."/>
        </authorList>
    </citation>
    <scope>NUCLEOTIDE SEQUENCE [LARGE SCALE GENOMIC DNA]</scope>
    <source>
        <strain evidence="3 4">JCM 16495</strain>
    </source>
</reference>
<dbReference type="Proteomes" id="UP000451471">
    <property type="component" value="Unassembled WGS sequence"/>
</dbReference>
<evidence type="ECO:0000313" key="4">
    <source>
        <dbReference type="Proteomes" id="UP000451471"/>
    </source>
</evidence>
<dbReference type="RefSeq" id="WP_158204267.1">
    <property type="nucleotide sequence ID" value="NZ_WSZK01000015.1"/>
</dbReference>
<keyword evidence="2" id="KW-0812">Transmembrane</keyword>
<protein>
    <submittedName>
        <fullName evidence="3">Uncharacterized protein</fullName>
    </submittedName>
</protein>
<feature type="transmembrane region" description="Helical" evidence="2">
    <location>
        <begin position="69"/>
        <end position="85"/>
    </location>
</feature>
<organism evidence="3 4">
    <name type="scientific">Halomarina oriensis</name>
    <dbReference type="NCBI Taxonomy" id="671145"/>
    <lineage>
        <taxon>Archaea</taxon>
        <taxon>Methanobacteriati</taxon>
        <taxon>Methanobacteriota</taxon>
        <taxon>Stenosarchaea group</taxon>
        <taxon>Halobacteria</taxon>
        <taxon>Halobacteriales</taxon>
        <taxon>Natronomonadaceae</taxon>
        <taxon>Halomarina</taxon>
    </lineage>
</organism>
<feature type="compositionally biased region" description="Basic and acidic residues" evidence="1">
    <location>
        <begin position="239"/>
        <end position="248"/>
    </location>
</feature>
<keyword evidence="2" id="KW-0472">Membrane</keyword>
<feature type="transmembrane region" description="Helical" evidence="2">
    <location>
        <begin position="16"/>
        <end position="32"/>
    </location>
</feature>
<evidence type="ECO:0000313" key="3">
    <source>
        <dbReference type="EMBL" id="MWG34608.1"/>
    </source>
</evidence>
<dbReference type="OrthoDB" id="240959at2157"/>
<evidence type="ECO:0000256" key="2">
    <source>
        <dbReference type="SAM" id="Phobius"/>
    </source>
</evidence>
<feature type="region of interest" description="Disordered" evidence="1">
    <location>
        <begin position="206"/>
        <end position="248"/>
    </location>
</feature>
<feature type="transmembrane region" description="Helical" evidence="2">
    <location>
        <begin position="38"/>
        <end position="57"/>
    </location>
</feature>
<evidence type="ECO:0000256" key="1">
    <source>
        <dbReference type="SAM" id="MobiDB-lite"/>
    </source>
</evidence>
<comment type="caution">
    <text evidence="3">The sequence shown here is derived from an EMBL/GenBank/DDBJ whole genome shotgun (WGS) entry which is preliminary data.</text>
</comment>
<keyword evidence="4" id="KW-1185">Reference proteome</keyword>